<dbReference type="EMBL" id="KV440982">
    <property type="protein sequence ID" value="OAD72665.1"/>
    <property type="molecule type" value="Genomic_DNA"/>
</dbReference>
<name>A0A162X5R5_PHYB8</name>
<dbReference type="InParanoid" id="A0A162X5R5"/>
<dbReference type="VEuPathDB" id="FungiDB:PHYBLDRAFT_187145"/>
<reference evidence="2" key="1">
    <citation type="submission" date="2015-06" db="EMBL/GenBank/DDBJ databases">
        <title>Expansion of signal transduction pathways in fungi by whole-genome duplication.</title>
        <authorList>
            <consortium name="DOE Joint Genome Institute"/>
            <person name="Corrochano L.M."/>
            <person name="Kuo A."/>
            <person name="Marcet-Houben M."/>
            <person name="Polaino S."/>
            <person name="Salamov A."/>
            <person name="Villalobos J.M."/>
            <person name="Alvarez M.I."/>
            <person name="Avalos J."/>
            <person name="Benito E.P."/>
            <person name="Benoit I."/>
            <person name="Burger G."/>
            <person name="Camino L.P."/>
            <person name="Canovas D."/>
            <person name="Cerda-Olmedo E."/>
            <person name="Cheng J.-F."/>
            <person name="Dominguez A."/>
            <person name="Elias M."/>
            <person name="Eslava A.P."/>
            <person name="Glaser F."/>
            <person name="Grimwood J."/>
            <person name="Gutierrez G."/>
            <person name="Heitman J."/>
            <person name="Henrissat B."/>
            <person name="Iturriaga E.A."/>
            <person name="Lang B.F."/>
            <person name="Lavin J.L."/>
            <person name="Lee S."/>
            <person name="Li W."/>
            <person name="Lindquist E."/>
            <person name="Lopez-Garcia S."/>
            <person name="Luque E.M."/>
            <person name="Marcos A.T."/>
            <person name="Martin J."/>
            <person name="McCluskey K."/>
            <person name="Medina H.R."/>
            <person name="Miralles-Duran A."/>
            <person name="Miyazaki A."/>
            <person name="Munoz-Torres E."/>
            <person name="Oguiza J.A."/>
            <person name="Ohm R."/>
            <person name="Olmedo M."/>
            <person name="Orejas M."/>
            <person name="Ortiz-Castellanos L."/>
            <person name="Pisabarro A.G."/>
            <person name="Rodriguez-Romero J."/>
            <person name="Ruiz-Herrera J."/>
            <person name="Ruiz-Vazquez R."/>
            <person name="Sanz C."/>
            <person name="Schackwitz W."/>
            <person name="Schmutz J."/>
            <person name="Shahriari M."/>
            <person name="Shelest E."/>
            <person name="Silva-Franco F."/>
            <person name="Soanes D."/>
            <person name="Syed K."/>
            <person name="Tagua V.G."/>
            <person name="Talbot N.J."/>
            <person name="Thon M."/>
            <person name="De vries R.P."/>
            <person name="Wiebenga A."/>
            <person name="Yadav J.S."/>
            <person name="Braun E.L."/>
            <person name="Baker S."/>
            <person name="Garre V."/>
            <person name="Horwitz B."/>
            <person name="Torres-Martinez S."/>
            <person name="Idnurm A."/>
            <person name="Herrera-Estrella A."/>
            <person name="Gabaldon T."/>
            <person name="Grigoriev I.V."/>
        </authorList>
    </citation>
    <scope>NUCLEOTIDE SEQUENCE [LARGE SCALE GENOMIC DNA]</scope>
    <source>
        <strain evidence="2">NRRL 1555(-)</strain>
    </source>
</reference>
<dbReference type="RefSeq" id="XP_018290705.1">
    <property type="nucleotide sequence ID" value="XM_018439336.1"/>
</dbReference>
<evidence type="ECO:0000313" key="2">
    <source>
        <dbReference type="Proteomes" id="UP000077315"/>
    </source>
</evidence>
<gene>
    <name evidence="1" type="ORF">PHYBLDRAFT_187145</name>
</gene>
<dbReference type="Proteomes" id="UP000077315">
    <property type="component" value="Unassembled WGS sequence"/>
</dbReference>
<evidence type="ECO:0000313" key="1">
    <source>
        <dbReference type="EMBL" id="OAD72665.1"/>
    </source>
</evidence>
<proteinExistence type="predicted"/>
<keyword evidence="2" id="KW-1185">Reference proteome</keyword>
<protein>
    <submittedName>
        <fullName evidence="1">Uncharacterized protein</fullName>
    </submittedName>
</protein>
<sequence length="143" mass="16851">MLFPIWVGLPFTITKSKGQTHWGSRSILLLIFNAIDILLVRLHYGRMNGSWAKSRYKNTLRQKNRSFRGGFTGGSGGEARLKKFLRERIEDLRLGTKIRENLYRFCLLRKDFVSKFDQVPTLNYYCYLYYFGSGKLYDWGQSQ</sequence>
<organism evidence="1 2">
    <name type="scientific">Phycomyces blakesleeanus (strain ATCC 8743b / DSM 1359 / FGSC 10004 / NBRC 33097 / NRRL 1555)</name>
    <dbReference type="NCBI Taxonomy" id="763407"/>
    <lineage>
        <taxon>Eukaryota</taxon>
        <taxon>Fungi</taxon>
        <taxon>Fungi incertae sedis</taxon>
        <taxon>Mucoromycota</taxon>
        <taxon>Mucoromycotina</taxon>
        <taxon>Mucoromycetes</taxon>
        <taxon>Mucorales</taxon>
        <taxon>Phycomycetaceae</taxon>
        <taxon>Phycomyces</taxon>
    </lineage>
</organism>
<dbReference type="GeneID" id="29000242"/>
<accession>A0A162X5R5</accession>
<dbReference type="AlphaFoldDB" id="A0A162X5R5"/>